<keyword evidence="2" id="KW-1185">Reference proteome</keyword>
<reference evidence="1 2" key="1">
    <citation type="submission" date="2015-11" db="EMBL/GenBank/DDBJ databases">
        <title>Genomic analysis of 38 Legionella species identifies large and diverse effector repertoires.</title>
        <authorList>
            <person name="Burstein D."/>
            <person name="Amaro F."/>
            <person name="Zusman T."/>
            <person name="Lifshitz Z."/>
            <person name="Cohen O."/>
            <person name="Gilbert J.A."/>
            <person name="Pupko T."/>
            <person name="Shuman H.A."/>
            <person name="Segal G."/>
        </authorList>
    </citation>
    <scope>NUCLEOTIDE SEQUENCE [LARGE SCALE GENOMIC DNA]</scope>
    <source>
        <strain evidence="1 2">ATCC 49504</strain>
    </source>
</reference>
<dbReference type="STRING" id="45065.Lgee_2111"/>
<dbReference type="AlphaFoldDB" id="A0A0W0TNG6"/>
<organism evidence="1 2">
    <name type="scientific">Legionella geestiana</name>
    <dbReference type="NCBI Taxonomy" id="45065"/>
    <lineage>
        <taxon>Bacteria</taxon>
        <taxon>Pseudomonadati</taxon>
        <taxon>Pseudomonadota</taxon>
        <taxon>Gammaproteobacteria</taxon>
        <taxon>Legionellales</taxon>
        <taxon>Legionellaceae</taxon>
        <taxon>Legionella</taxon>
    </lineage>
</organism>
<evidence type="ECO:0000313" key="2">
    <source>
        <dbReference type="Proteomes" id="UP000054785"/>
    </source>
</evidence>
<dbReference type="RefSeq" id="WP_131793733.1">
    <property type="nucleotide sequence ID" value="NZ_CAAAHN010000004.1"/>
</dbReference>
<name>A0A0W0TNG6_9GAMM</name>
<proteinExistence type="predicted"/>
<dbReference type="Proteomes" id="UP000054785">
    <property type="component" value="Unassembled WGS sequence"/>
</dbReference>
<evidence type="ECO:0000313" key="1">
    <source>
        <dbReference type="EMBL" id="KTC97140.1"/>
    </source>
</evidence>
<protein>
    <submittedName>
        <fullName evidence="1">Uncharacterized protein</fullName>
    </submittedName>
</protein>
<gene>
    <name evidence="1" type="ORF">Lgee_2111</name>
</gene>
<accession>A0A0W0TNG6</accession>
<dbReference type="EMBL" id="LNYC01000073">
    <property type="protein sequence ID" value="KTC97140.1"/>
    <property type="molecule type" value="Genomic_DNA"/>
</dbReference>
<sequence>MSNISATTIPFKPSRRYRQLLVILHLFAGVILWRSSLATVLQAAGTVLLLLNGWFSRSRTFPHPEMAALSHREEGWTLHHHDGSTQTFQRLKVRLDGGFFWHLCLTSETASLRRVVFVDSLDIDARWRLRFMASTR</sequence>
<comment type="caution">
    <text evidence="1">The sequence shown here is derived from an EMBL/GenBank/DDBJ whole genome shotgun (WGS) entry which is preliminary data.</text>
</comment>
<dbReference type="PATRIC" id="fig|45065.4.peg.2291"/>